<evidence type="ECO:0000313" key="1">
    <source>
        <dbReference type="EMBL" id="RDU68933.1"/>
    </source>
</evidence>
<evidence type="ECO:0008006" key="3">
    <source>
        <dbReference type="Google" id="ProtNLM"/>
    </source>
</evidence>
<protein>
    <recommendedName>
        <fullName evidence="3">Rhodanese domain-containing protein</fullName>
    </recommendedName>
</protein>
<gene>
    <name evidence="1" type="ORF">CQA62_04850</name>
</gene>
<accession>A0A3D8IV97</accession>
<organism evidence="1 2">
    <name type="scientific">Helicobacter cholecystus</name>
    <dbReference type="NCBI Taxonomy" id="45498"/>
    <lineage>
        <taxon>Bacteria</taxon>
        <taxon>Pseudomonadati</taxon>
        <taxon>Campylobacterota</taxon>
        <taxon>Epsilonproteobacteria</taxon>
        <taxon>Campylobacterales</taxon>
        <taxon>Helicobacteraceae</taxon>
        <taxon>Helicobacter</taxon>
    </lineage>
</organism>
<sequence>MRSILIKSLPLSLLQEKGLSHFYICDIRSNQAFASAHLQGSFHTKDERRVIESLEQSVEGGGGKYP</sequence>
<comment type="caution">
    <text evidence="1">The sequence shown here is derived from an EMBL/GenBank/DDBJ whole genome shotgun (WGS) entry which is preliminary data.</text>
</comment>
<evidence type="ECO:0000313" key="2">
    <source>
        <dbReference type="Proteomes" id="UP000257067"/>
    </source>
</evidence>
<dbReference type="AlphaFoldDB" id="A0A3D8IV97"/>
<reference evidence="1 2" key="1">
    <citation type="submission" date="2018-04" db="EMBL/GenBank/DDBJ databases">
        <title>Novel Campyloabacter and Helicobacter Species and Strains.</title>
        <authorList>
            <person name="Mannion A.J."/>
            <person name="Shen Z."/>
            <person name="Fox J.G."/>
        </authorList>
    </citation>
    <scope>NUCLEOTIDE SEQUENCE [LARGE SCALE GENOMIC DNA]</scope>
    <source>
        <strain evidence="1 2">ATCC 700242</strain>
    </source>
</reference>
<dbReference type="RefSeq" id="WP_115585124.1">
    <property type="nucleotide sequence ID" value="NZ_NXLU01000005.1"/>
</dbReference>
<dbReference type="Proteomes" id="UP000257067">
    <property type="component" value="Unassembled WGS sequence"/>
</dbReference>
<proteinExistence type="predicted"/>
<dbReference type="EMBL" id="NXLU01000005">
    <property type="protein sequence ID" value="RDU68933.1"/>
    <property type="molecule type" value="Genomic_DNA"/>
</dbReference>
<name>A0A3D8IV97_9HELI</name>
<keyword evidence="2" id="KW-1185">Reference proteome</keyword>